<name>A0ABX1NAY7_9RHOO</name>
<dbReference type="RefSeq" id="WP_169137866.1">
    <property type="nucleotide sequence ID" value="NZ_WTVS01000004.1"/>
</dbReference>
<dbReference type="EMBL" id="WTVS01000004">
    <property type="protein sequence ID" value="NMF96457.1"/>
    <property type="molecule type" value="Genomic_DNA"/>
</dbReference>
<evidence type="ECO:0000313" key="1">
    <source>
        <dbReference type="EMBL" id="NMF96457.1"/>
    </source>
</evidence>
<reference evidence="1 2" key="1">
    <citation type="submission" date="2019-12" db="EMBL/GenBank/DDBJ databases">
        <title>Comparative genomics gives insights into the taxonomy of the Azoarcus-Aromatoleum group and reveals separate origins of nif in the plant-associated Azoarcus and non-plant-associated Aromatoleum sub-groups.</title>
        <authorList>
            <person name="Lafos M."/>
            <person name="Maluk M."/>
            <person name="Batista M."/>
            <person name="Junghare M."/>
            <person name="Carmona M."/>
            <person name="Faoro H."/>
            <person name="Cruz L.M."/>
            <person name="Battistoni F."/>
            <person name="De Souza E."/>
            <person name="Pedrosa F."/>
            <person name="Chen W.-M."/>
            <person name="Poole P.S."/>
            <person name="Dixon R.A."/>
            <person name="James E.K."/>
        </authorList>
    </citation>
    <scope>NUCLEOTIDE SEQUENCE [LARGE SCALE GENOMIC DNA]</scope>
    <source>
        <strain evidence="1 2">T</strain>
    </source>
</reference>
<keyword evidence="2" id="KW-1185">Reference proteome</keyword>
<comment type="caution">
    <text evidence="1">The sequence shown here is derived from an EMBL/GenBank/DDBJ whole genome shotgun (WGS) entry which is preliminary data.</text>
</comment>
<organism evidence="1 2">
    <name type="scientific">Aromatoleum toluolicum</name>
    <dbReference type="NCBI Taxonomy" id="90060"/>
    <lineage>
        <taxon>Bacteria</taxon>
        <taxon>Pseudomonadati</taxon>
        <taxon>Pseudomonadota</taxon>
        <taxon>Betaproteobacteria</taxon>
        <taxon>Rhodocyclales</taxon>
        <taxon>Rhodocyclaceae</taxon>
        <taxon>Aromatoleum</taxon>
    </lineage>
</organism>
<dbReference type="Proteomes" id="UP000634522">
    <property type="component" value="Unassembled WGS sequence"/>
</dbReference>
<sequence>MLKETHVPLIRKSPQEHAFTVCSIGGQVMKWLQGAIVLVLLNVSRRYGASWEMAAGTLSDAVDEVEVSQRRGDAADNGGRPMLRRVT</sequence>
<proteinExistence type="predicted"/>
<evidence type="ECO:0000313" key="2">
    <source>
        <dbReference type="Proteomes" id="UP000634522"/>
    </source>
</evidence>
<accession>A0ABX1NAY7</accession>
<gene>
    <name evidence="1" type="ORF">GPA27_03500</name>
</gene>
<protein>
    <submittedName>
        <fullName evidence="1">Uncharacterized protein</fullName>
    </submittedName>
</protein>